<evidence type="ECO:0000313" key="7">
    <source>
        <dbReference type="Proteomes" id="UP001472677"/>
    </source>
</evidence>
<evidence type="ECO:0000259" key="5">
    <source>
        <dbReference type="PROSITE" id="PS50966"/>
    </source>
</evidence>
<proteinExistence type="predicted"/>
<keyword evidence="3" id="KW-0862">Zinc</keyword>
<dbReference type="Pfam" id="PF04434">
    <property type="entry name" value="SWIM"/>
    <property type="match status" value="1"/>
</dbReference>
<dbReference type="PANTHER" id="PTHR31973">
    <property type="entry name" value="POLYPROTEIN, PUTATIVE-RELATED"/>
    <property type="match status" value="1"/>
</dbReference>
<evidence type="ECO:0000313" key="6">
    <source>
        <dbReference type="EMBL" id="KAK8572825.1"/>
    </source>
</evidence>
<name>A0ABR2F738_9ROSI</name>
<keyword evidence="1" id="KW-0479">Metal-binding</keyword>
<comment type="caution">
    <text evidence="6">The sequence shown here is derived from an EMBL/GenBank/DDBJ whole genome shotgun (WGS) entry which is preliminary data.</text>
</comment>
<feature type="domain" description="SWIM-type" evidence="5">
    <location>
        <begin position="55"/>
        <end position="87"/>
    </location>
</feature>
<dbReference type="InterPro" id="IPR006564">
    <property type="entry name" value="Znf_PMZ"/>
</dbReference>
<dbReference type="PROSITE" id="PS50966">
    <property type="entry name" value="ZF_SWIM"/>
    <property type="match status" value="1"/>
</dbReference>
<evidence type="ECO:0000256" key="1">
    <source>
        <dbReference type="ARBA" id="ARBA00022723"/>
    </source>
</evidence>
<dbReference type="EMBL" id="JBBPBM010000008">
    <property type="protein sequence ID" value="KAK8572825.1"/>
    <property type="molecule type" value="Genomic_DNA"/>
</dbReference>
<evidence type="ECO:0000256" key="3">
    <source>
        <dbReference type="ARBA" id="ARBA00022833"/>
    </source>
</evidence>
<evidence type="ECO:0000256" key="4">
    <source>
        <dbReference type="PROSITE-ProRule" id="PRU00325"/>
    </source>
</evidence>
<sequence length="121" mass="14316">MTRIVEKRKFCKSWKQNYGPLVKRKFDQNKKDNIEWNLVWNGDNGCEVKKGRKQYIVNLQDMICSCRSWQFTGLPCPHACYAIWNIGGDLDDYLDQCYHKNTYMKAYAYALHPINGARDQI</sequence>
<evidence type="ECO:0000256" key="2">
    <source>
        <dbReference type="ARBA" id="ARBA00022771"/>
    </source>
</evidence>
<keyword evidence="2 4" id="KW-0863">Zinc-finger</keyword>
<protein>
    <recommendedName>
        <fullName evidence="5">SWIM-type domain-containing protein</fullName>
    </recommendedName>
</protein>
<gene>
    <name evidence="6" type="ORF">V6N12_028865</name>
</gene>
<dbReference type="InterPro" id="IPR007527">
    <property type="entry name" value="Znf_SWIM"/>
</dbReference>
<dbReference type="PANTHER" id="PTHR31973:SF187">
    <property type="entry name" value="MUTATOR TRANSPOSASE MUDRA PROTEIN"/>
    <property type="match status" value="1"/>
</dbReference>
<keyword evidence="7" id="KW-1185">Reference proteome</keyword>
<dbReference type="Proteomes" id="UP001472677">
    <property type="component" value="Unassembled WGS sequence"/>
</dbReference>
<accession>A0ABR2F738</accession>
<reference evidence="6 7" key="1">
    <citation type="journal article" date="2024" name="G3 (Bethesda)">
        <title>Genome assembly of Hibiscus sabdariffa L. provides insights into metabolisms of medicinal natural products.</title>
        <authorList>
            <person name="Kim T."/>
        </authorList>
    </citation>
    <scope>NUCLEOTIDE SEQUENCE [LARGE SCALE GENOMIC DNA]</scope>
    <source>
        <strain evidence="6">TK-2024</strain>
        <tissue evidence="6">Old leaves</tissue>
    </source>
</reference>
<organism evidence="6 7">
    <name type="scientific">Hibiscus sabdariffa</name>
    <name type="common">roselle</name>
    <dbReference type="NCBI Taxonomy" id="183260"/>
    <lineage>
        <taxon>Eukaryota</taxon>
        <taxon>Viridiplantae</taxon>
        <taxon>Streptophyta</taxon>
        <taxon>Embryophyta</taxon>
        <taxon>Tracheophyta</taxon>
        <taxon>Spermatophyta</taxon>
        <taxon>Magnoliopsida</taxon>
        <taxon>eudicotyledons</taxon>
        <taxon>Gunneridae</taxon>
        <taxon>Pentapetalae</taxon>
        <taxon>rosids</taxon>
        <taxon>malvids</taxon>
        <taxon>Malvales</taxon>
        <taxon>Malvaceae</taxon>
        <taxon>Malvoideae</taxon>
        <taxon>Hibiscus</taxon>
    </lineage>
</organism>
<dbReference type="SMART" id="SM00575">
    <property type="entry name" value="ZnF_PMZ"/>
    <property type="match status" value="1"/>
</dbReference>